<feature type="binding site" evidence="5">
    <location>
        <position position="73"/>
    </location>
    <ligand>
        <name>(2E)-4-hydroxy-3-methylbut-2-enyl diphosphate</name>
        <dbReference type="ChEBI" id="CHEBI:128753"/>
    </ligand>
</feature>
<dbReference type="RefSeq" id="WP_216555866.1">
    <property type="nucleotide sequence ID" value="NZ_JAHLOH010000016.1"/>
</dbReference>
<keyword evidence="7" id="KW-0689">Ribosomal protein</keyword>
<feature type="domain" description="S1 motif" evidence="6">
    <location>
        <begin position="470"/>
        <end position="538"/>
    </location>
</feature>
<keyword evidence="2 5" id="KW-0479">Metal-binding</keyword>
<feature type="binding site" evidence="5">
    <location>
        <position position="217"/>
    </location>
    <ligand>
        <name>(2E)-4-hydroxy-3-methylbut-2-enyl diphosphate</name>
        <dbReference type="ChEBI" id="CHEBI:128753"/>
    </ligand>
</feature>
<dbReference type="EMBL" id="JANGAC010000001">
    <property type="protein sequence ID" value="MCQ4921687.1"/>
    <property type="molecule type" value="Genomic_DNA"/>
</dbReference>
<feature type="binding site" evidence="5">
    <location>
        <position position="218"/>
    </location>
    <ligand>
        <name>isopentenyl diphosphate</name>
        <dbReference type="ChEBI" id="CHEBI:128769"/>
    </ligand>
</feature>
<evidence type="ECO:0000313" key="7">
    <source>
        <dbReference type="EMBL" id="MCQ4921687.1"/>
    </source>
</evidence>
<feature type="active site" description="Proton donor" evidence="5">
    <location>
        <position position="125"/>
    </location>
</feature>
<feature type="binding site" evidence="5">
    <location>
        <position position="41"/>
    </location>
    <ligand>
        <name>(2E)-4-hydroxy-3-methylbut-2-enyl diphosphate</name>
        <dbReference type="ChEBI" id="CHEBI:128753"/>
    </ligand>
</feature>
<dbReference type="CDD" id="cd13944">
    <property type="entry name" value="lytB_ispH"/>
    <property type="match status" value="1"/>
</dbReference>
<evidence type="ECO:0000256" key="1">
    <source>
        <dbReference type="ARBA" id="ARBA00022485"/>
    </source>
</evidence>
<dbReference type="NCBIfam" id="NF000907">
    <property type="entry name" value="PRK00087.1"/>
    <property type="match status" value="1"/>
</dbReference>
<comment type="catalytic activity">
    <reaction evidence="5">
        <text>dimethylallyl diphosphate + 2 oxidized [2Fe-2S]-[ferredoxin] + H2O = (2E)-4-hydroxy-3-methylbut-2-enyl diphosphate + 2 reduced [2Fe-2S]-[ferredoxin] + 2 H(+)</text>
        <dbReference type="Rhea" id="RHEA:24825"/>
        <dbReference type="Rhea" id="RHEA-COMP:10000"/>
        <dbReference type="Rhea" id="RHEA-COMP:10001"/>
        <dbReference type="ChEBI" id="CHEBI:15377"/>
        <dbReference type="ChEBI" id="CHEBI:15378"/>
        <dbReference type="ChEBI" id="CHEBI:33737"/>
        <dbReference type="ChEBI" id="CHEBI:33738"/>
        <dbReference type="ChEBI" id="CHEBI:57623"/>
        <dbReference type="ChEBI" id="CHEBI:128753"/>
        <dbReference type="EC" id="1.17.7.4"/>
    </reaction>
</comment>
<evidence type="ECO:0000313" key="8">
    <source>
        <dbReference type="Proteomes" id="UP001524478"/>
    </source>
</evidence>
<dbReference type="PROSITE" id="PS50126">
    <property type="entry name" value="S1"/>
    <property type="match status" value="4"/>
</dbReference>
<feature type="binding site" evidence="5">
    <location>
        <position position="41"/>
    </location>
    <ligand>
        <name>dimethylallyl diphosphate</name>
        <dbReference type="ChEBI" id="CHEBI:57623"/>
    </ligand>
</feature>
<comment type="cofactor">
    <cofactor evidence="5">
        <name>[4Fe-4S] cluster</name>
        <dbReference type="ChEBI" id="CHEBI:49883"/>
    </cofactor>
    <text evidence="5">Binds 1 [4Fe-4S] cluster per subunit.</text>
</comment>
<gene>
    <name evidence="5" type="primary">ispH</name>
    <name evidence="7" type="ORF">NE686_01200</name>
</gene>
<feature type="binding site" evidence="5">
    <location>
        <position position="219"/>
    </location>
    <ligand>
        <name>isopentenyl diphosphate</name>
        <dbReference type="ChEBI" id="CHEBI:128769"/>
    </ligand>
</feature>
<dbReference type="SMART" id="SM00316">
    <property type="entry name" value="S1"/>
    <property type="match status" value="4"/>
</dbReference>
<name>A0ABT1S5F2_9FIRM</name>
<comment type="caution">
    <text evidence="7">The sequence shown here is derived from an EMBL/GenBank/DDBJ whole genome shotgun (WGS) entry which is preliminary data.</text>
</comment>
<comment type="pathway">
    <text evidence="5">Isoprenoid biosynthesis; dimethylallyl diphosphate biosynthesis; dimethylallyl diphosphate from (2E)-4-hydroxy-3-methylbutenyl diphosphate: step 1/1.</text>
</comment>
<organism evidence="7 8">
    <name type="scientific">Tissierella carlieri</name>
    <dbReference type="NCBI Taxonomy" id="689904"/>
    <lineage>
        <taxon>Bacteria</taxon>
        <taxon>Bacillati</taxon>
        <taxon>Bacillota</taxon>
        <taxon>Tissierellia</taxon>
        <taxon>Tissierellales</taxon>
        <taxon>Tissierellaceae</taxon>
        <taxon>Tissierella</taxon>
    </lineage>
</organism>
<keyword evidence="8" id="KW-1185">Reference proteome</keyword>
<keyword evidence="7" id="KW-0687">Ribonucleoprotein</keyword>
<dbReference type="CDD" id="cd05687">
    <property type="entry name" value="S1_RPS1_repeat_ec1_hs1"/>
    <property type="match status" value="1"/>
</dbReference>
<feature type="binding site" evidence="5">
    <location>
        <position position="261"/>
    </location>
    <ligand>
        <name>isopentenyl diphosphate</name>
        <dbReference type="ChEBI" id="CHEBI:128769"/>
    </ligand>
</feature>
<feature type="binding site" evidence="5">
    <location>
        <position position="73"/>
    </location>
    <ligand>
        <name>dimethylallyl diphosphate</name>
        <dbReference type="ChEBI" id="CHEBI:57623"/>
    </ligand>
</feature>
<dbReference type="CDD" id="cd04465">
    <property type="entry name" value="S1_RPS1_repeat_ec2_hs2"/>
    <property type="match status" value="1"/>
</dbReference>
<feature type="binding site" evidence="5">
    <location>
        <position position="261"/>
    </location>
    <ligand>
        <name>(2E)-4-hydroxy-3-methylbut-2-enyl diphosphate</name>
        <dbReference type="ChEBI" id="CHEBI:128753"/>
    </ligand>
</feature>
<dbReference type="NCBIfam" id="NF002187">
    <property type="entry name" value="PRK01045.1-1"/>
    <property type="match status" value="1"/>
</dbReference>
<dbReference type="Proteomes" id="UP001524478">
    <property type="component" value="Unassembled WGS sequence"/>
</dbReference>
<dbReference type="InterPro" id="IPR003451">
    <property type="entry name" value="LytB/IspH"/>
</dbReference>
<feature type="binding site" evidence="5">
    <location>
        <position position="41"/>
    </location>
    <ligand>
        <name>isopentenyl diphosphate</name>
        <dbReference type="ChEBI" id="CHEBI:128769"/>
    </ligand>
</feature>
<dbReference type="EC" id="1.17.7.4" evidence="5"/>
<feature type="binding site" evidence="5">
    <location>
        <position position="189"/>
    </location>
    <ligand>
        <name>[4Fe-4S] cluster</name>
        <dbReference type="ChEBI" id="CHEBI:49883"/>
    </ligand>
</feature>
<keyword evidence="3 5" id="KW-0408">Iron</keyword>
<comment type="pathway">
    <text evidence="5">Isoprenoid biosynthesis; isopentenyl diphosphate biosynthesis via DXP pathway; isopentenyl diphosphate from 1-deoxy-D-xylulose 5-phosphate: step 6/6.</text>
</comment>
<feature type="binding site" evidence="5">
    <location>
        <position position="123"/>
    </location>
    <ligand>
        <name>dimethylallyl diphosphate</name>
        <dbReference type="ChEBI" id="CHEBI:57623"/>
    </ligand>
</feature>
<feature type="binding site" evidence="5">
    <location>
        <position position="12"/>
    </location>
    <ligand>
        <name>[4Fe-4S] cluster</name>
        <dbReference type="ChEBI" id="CHEBI:49883"/>
    </ligand>
</feature>
<feature type="binding site" evidence="5">
    <location>
        <position position="261"/>
    </location>
    <ligand>
        <name>dimethylallyl diphosphate</name>
        <dbReference type="ChEBI" id="CHEBI:57623"/>
    </ligand>
</feature>
<evidence type="ECO:0000256" key="5">
    <source>
        <dbReference type="HAMAP-Rule" id="MF_00191"/>
    </source>
</evidence>
<comment type="function">
    <text evidence="5">Catalyzes the conversion of 1-hydroxy-2-methyl-2-(E)-butenyl 4-diphosphate (HMBPP) into a mixture of isopentenyl diphosphate (IPP) and dimethylallyl diphosphate (DMAPP). Acts in the terminal step of the DOXP/MEP pathway for isoprenoid precursor biosynthesis.</text>
</comment>
<accession>A0ABT1S5F2</accession>
<dbReference type="PANTHER" id="PTHR30426:SF0">
    <property type="entry name" value="4-HYDROXY-3-METHYLBUT-2-ENYL DIPHOSPHATE REDUCTASE"/>
    <property type="match status" value="1"/>
</dbReference>
<dbReference type="HAMAP" id="MF_00191">
    <property type="entry name" value="IspH"/>
    <property type="match status" value="1"/>
</dbReference>
<protein>
    <recommendedName>
        <fullName evidence="5">4-hydroxy-3-methylbut-2-enyl diphosphate reductase</fullName>
        <shortName evidence="5">HMBPP reductase</shortName>
        <ecNumber evidence="5">1.17.7.4</ecNumber>
    </recommendedName>
</protein>
<feature type="domain" description="S1 motif" evidence="6">
    <location>
        <begin position="383"/>
        <end position="449"/>
    </location>
</feature>
<dbReference type="PANTHER" id="PTHR30426">
    <property type="entry name" value="4-HYDROXY-3-METHYLBUT-2-ENYL DIPHOSPHATE REDUCTASE"/>
    <property type="match status" value="1"/>
</dbReference>
<feature type="binding site" evidence="5">
    <location>
        <position position="218"/>
    </location>
    <ligand>
        <name>dimethylallyl diphosphate</name>
        <dbReference type="ChEBI" id="CHEBI:57623"/>
    </ligand>
</feature>
<evidence type="ECO:0000256" key="3">
    <source>
        <dbReference type="ARBA" id="ARBA00023004"/>
    </source>
</evidence>
<feature type="binding site" evidence="5">
    <location>
        <position position="219"/>
    </location>
    <ligand>
        <name>(2E)-4-hydroxy-3-methylbut-2-enyl diphosphate</name>
        <dbReference type="ChEBI" id="CHEBI:128753"/>
    </ligand>
</feature>
<keyword evidence="5" id="KW-0414">Isoprene biosynthesis</keyword>
<feature type="binding site" evidence="5">
    <location>
        <position position="218"/>
    </location>
    <ligand>
        <name>(2E)-4-hydroxy-3-methylbut-2-enyl diphosphate</name>
        <dbReference type="ChEBI" id="CHEBI:128753"/>
    </ligand>
</feature>
<evidence type="ECO:0000256" key="2">
    <source>
        <dbReference type="ARBA" id="ARBA00022723"/>
    </source>
</evidence>
<feature type="domain" description="S1 motif" evidence="6">
    <location>
        <begin position="296"/>
        <end position="365"/>
    </location>
</feature>
<feature type="binding site" evidence="5">
    <location>
        <position position="123"/>
    </location>
    <ligand>
        <name>(2E)-4-hydroxy-3-methylbut-2-enyl diphosphate</name>
        <dbReference type="ChEBI" id="CHEBI:128753"/>
    </ligand>
</feature>
<dbReference type="Pfam" id="PF02401">
    <property type="entry name" value="LYTB"/>
    <property type="match status" value="1"/>
</dbReference>
<feature type="binding site" evidence="5">
    <location>
        <position position="217"/>
    </location>
    <ligand>
        <name>dimethylallyl diphosphate</name>
        <dbReference type="ChEBI" id="CHEBI:57623"/>
    </ligand>
</feature>
<comment type="similarity">
    <text evidence="5">Belongs to the IspH family.</text>
</comment>
<feature type="binding site" evidence="5">
    <location>
        <position position="95"/>
    </location>
    <ligand>
        <name>[4Fe-4S] cluster</name>
        <dbReference type="ChEBI" id="CHEBI:49883"/>
    </ligand>
</feature>
<keyword evidence="5 7" id="KW-0560">Oxidoreductase</keyword>
<dbReference type="NCBIfam" id="NF009024">
    <property type="entry name" value="PRK12360.1"/>
    <property type="match status" value="1"/>
</dbReference>
<dbReference type="NCBIfam" id="NF005208">
    <property type="entry name" value="PRK06676.1"/>
    <property type="match status" value="1"/>
</dbReference>
<comment type="catalytic activity">
    <reaction evidence="5">
        <text>isopentenyl diphosphate + 2 oxidized [2Fe-2S]-[ferredoxin] + H2O = (2E)-4-hydroxy-3-methylbut-2-enyl diphosphate + 2 reduced [2Fe-2S]-[ferredoxin] + 2 H(+)</text>
        <dbReference type="Rhea" id="RHEA:24488"/>
        <dbReference type="Rhea" id="RHEA-COMP:10000"/>
        <dbReference type="Rhea" id="RHEA-COMP:10001"/>
        <dbReference type="ChEBI" id="CHEBI:15377"/>
        <dbReference type="ChEBI" id="CHEBI:15378"/>
        <dbReference type="ChEBI" id="CHEBI:33737"/>
        <dbReference type="ChEBI" id="CHEBI:33738"/>
        <dbReference type="ChEBI" id="CHEBI:128753"/>
        <dbReference type="ChEBI" id="CHEBI:128769"/>
        <dbReference type="EC" id="1.17.7.4"/>
    </reaction>
</comment>
<reference evidence="7 8" key="1">
    <citation type="submission" date="2022-06" db="EMBL/GenBank/DDBJ databases">
        <title>Isolation of gut microbiota from human fecal samples.</title>
        <authorList>
            <person name="Pamer E.G."/>
            <person name="Barat B."/>
            <person name="Waligurski E."/>
            <person name="Medina S."/>
            <person name="Paddock L."/>
            <person name="Mostad J."/>
        </authorList>
    </citation>
    <scope>NUCLEOTIDE SEQUENCE [LARGE SCALE GENOMIC DNA]</scope>
    <source>
        <strain evidence="7 8">DFI.7.95</strain>
    </source>
</reference>
<feature type="domain" description="S1 motif" evidence="6">
    <location>
        <begin position="555"/>
        <end position="624"/>
    </location>
</feature>
<dbReference type="Pfam" id="PF00575">
    <property type="entry name" value="S1"/>
    <property type="match status" value="4"/>
</dbReference>
<evidence type="ECO:0000256" key="4">
    <source>
        <dbReference type="ARBA" id="ARBA00023014"/>
    </source>
</evidence>
<keyword evidence="1 5" id="KW-0004">4Fe-4S</keyword>
<dbReference type="GO" id="GO:0051745">
    <property type="term" value="F:4-hydroxy-3-methylbut-2-enyl diphosphate reductase activity"/>
    <property type="evidence" value="ECO:0007669"/>
    <property type="project" value="UniProtKB-EC"/>
</dbReference>
<dbReference type="CDD" id="cd05688">
    <property type="entry name" value="S1_RPS1_repeat_ec3"/>
    <property type="match status" value="2"/>
</dbReference>
<evidence type="ECO:0000259" key="6">
    <source>
        <dbReference type="PROSITE" id="PS50126"/>
    </source>
</evidence>
<sequence>MEIIIADNAGFCFGVKRAVDITSDELLSANKDIYSLGPLIHNSQAVKKFEEKGLKTIDNIEGIQDSRIIIRSHGVSKSVIDKINKMNLDIIDSTCPYVKSVHKRVEEYQDQGYNIVIIGDPDHPEVIGINGWCNDKAFIVNSLEEATNLPRMDKICVVSQTTNTQEKFETISKLINEKGNEVKIFNTICNATNIRQESCKEVASKVDAMIVIGGYHSSNTNKLVEISKKYCNNVYHIETSKELPLQMLSKFNKIGITAGASTPDWIIKEVVEIMDNINNNEMMEAIENSFTRIHRGDVLKGEVIYVTNNEVMVNINYKSDGIVNREELSNDPDVKPKDLYKVGDEIDVYVVKLDDGEGNVVLSAKRVNDFKNWDIIEKLFNDKERVECKVLNSIKGGLSVLVNGVSGFMPASQVSTNFVSDLGVYKGKTLVAKIIDFDKEKKRIILSRKEVEREELNNRRKELWANLEVDQIVEGVVQRLTDFGAFVDLGGVDGLIHISDLSWNRVKHPSNVVKEGQKVLVRILSLDKEKNRISLGLKQTVEEPWSAFSKNINVGDIVEGTVVNLLDFGAFVRLKEGVDGLLHVSQISKEHINKPSDVLKVGEKINVKVIDINEEDRKISLSLKDAIETNDVVEENIILNEEPEVTIGDIVDKN</sequence>
<feature type="binding site" evidence="5">
    <location>
        <position position="123"/>
    </location>
    <ligand>
        <name>isopentenyl diphosphate</name>
        <dbReference type="ChEBI" id="CHEBI:128769"/>
    </ligand>
</feature>
<proteinExistence type="inferred from homology"/>
<dbReference type="NCBIfam" id="TIGR00216">
    <property type="entry name" value="ispH_lytB"/>
    <property type="match status" value="1"/>
</dbReference>
<feature type="binding site" evidence="5">
    <location>
        <position position="217"/>
    </location>
    <ligand>
        <name>isopentenyl diphosphate</name>
        <dbReference type="ChEBI" id="CHEBI:128769"/>
    </ligand>
</feature>
<feature type="binding site" evidence="5">
    <location>
        <position position="219"/>
    </location>
    <ligand>
        <name>dimethylallyl diphosphate</name>
        <dbReference type="ChEBI" id="CHEBI:57623"/>
    </ligand>
</feature>
<dbReference type="GO" id="GO:0005840">
    <property type="term" value="C:ribosome"/>
    <property type="evidence" value="ECO:0007669"/>
    <property type="project" value="UniProtKB-KW"/>
</dbReference>
<dbReference type="InterPro" id="IPR003029">
    <property type="entry name" value="S1_domain"/>
</dbReference>
<keyword evidence="4 5" id="KW-0411">Iron-sulfur</keyword>
<feature type="binding site" evidence="5">
    <location>
        <position position="73"/>
    </location>
    <ligand>
        <name>isopentenyl diphosphate</name>
        <dbReference type="ChEBI" id="CHEBI:128769"/>
    </ligand>
</feature>
<feature type="binding site" evidence="5">
    <location>
        <position position="161"/>
    </location>
    <ligand>
        <name>(2E)-4-hydroxy-3-methylbut-2-enyl diphosphate</name>
        <dbReference type="ChEBI" id="CHEBI:128753"/>
    </ligand>
</feature>